<keyword evidence="2" id="KW-0812">Transmembrane</keyword>
<keyword evidence="4" id="KW-1185">Reference proteome</keyword>
<keyword evidence="2" id="KW-0472">Membrane</keyword>
<dbReference type="Proteomes" id="UP000237105">
    <property type="component" value="Unassembled WGS sequence"/>
</dbReference>
<evidence type="ECO:0000256" key="1">
    <source>
        <dbReference type="SAM" id="MobiDB-lite"/>
    </source>
</evidence>
<comment type="caution">
    <text evidence="3">The sequence shown here is derived from an EMBL/GenBank/DDBJ whole genome shotgun (WGS) entry which is preliminary data.</text>
</comment>
<evidence type="ECO:0000313" key="3">
    <source>
        <dbReference type="EMBL" id="PON51293.1"/>
    </source>
</evidence>
<proteinExistence type="predicted"/>
<keyword evidence="2" id="KW-1133">Transmembrane helix</keyword>
<dbReference type="EMBL" id="JXTB01000235">
    <property type="protein sequence ID" value="PON51293.1"/>
    <property type="molecule type" value="Genomic_DNA"/>
</dbReference>
<feature type="region of interest" description="Disordered" evidence="1">
    <location>
        <begin position="453"/>
        <end position="596"/>
    </location>
</feature>
<feature type="transmembrane region" description="Helical" evidence="2">
    <location>
        <begin position="83"/>
        <end position="103"/>
    </location>
</feature>
<evidence type="ECO:0000256" key="2">
    <source>
        <dbReference type="SAM" id="Phobius"/>
    </source>
</evidence>
<name>A0A2P5BR64_PARAD</name>
<accession>A0A2P5BR64</accession>
<dbReference type="AlphaFoldDB" id="A0A2P5BR64"/>
<sequence length="655" mass="71747">MASPLDRYTTTFLLVAYGFNDYCSKSNQKSETHVPSRPNSRNDSVDLVTGDSLLENCIQDHVSSLPSKSGLVLMIFSRKTFKLCPLLLYVFFLLKTWLGVVVAEPFKTAISNASFSNKHDFGILEPSYGAGLIDSVDVNVGVFILDSRLHLVGIGSHMLVSARDHGLTCASGLVALAPKHKGVVSDSHLILQRNDGVLYSAQILNSQDLDSSIKMVDSHASLVAPETSKSTIMGNYVCVKMSSSEEFREGNTFSRESNSSISSINLEDYLEPEPEIEITGARQSSPRIGDLPQDQWPRHIRDAPAFSSGYQYIEGNWLCTNVRTSCTSNKLRKIASSYNIAIPLRLPMEFNRPHTPSHGLASFSEVVLKCGMHLPLYPYIKSIVDYYGVVPFQLTPNTYRYMIIGIDPDSLGISSQEYKINDLLVEEFNWKVLGTTNNLVACGLIPKGAAFPDPPVISSRPSSSKKKPRKRTDLGALSSRIRKRKAPATPARSEPSSPETVSPPAPQPAPQEEEMVIGSSLRAPPSTLGSMVKTKTPESTLPSKGKEKVDCSRKRKVAFEDVPTSSPPPQPSQLASTPEPPTEAATSSEPNLADKGDELFALLNQLPKKACMSTAFIDRFTSEKGWERIKRRSAKVAFGSAMRMLANVSFSIFSS</sequence>
<reference evidence="4" key="1">
    <citation type="submission" date="2016-06" db="EMBL/GenBank/DDBJ databases">
        <title>Parallel loss of symbiosis genes in relatives of nitrogen-fixing non-legume Parasponia.</title>
        <authorList>
            <person name="Van Velzen R."/>
            <person name="Holmer R."/>
            <person name="Bu F."/>
            <person name="Rutten L."/>
            <person name="Van Zeijl A."/>
            <person name="Liu W."/>
            <person name="Santuari L."/>
            <person name="Cao Q."/>
            <person name="Sharma T."/>
            <person name="Shen D."/>
            <person name="Roswanjaya Y."/>
            <person name="Wardhani T."/>
            <person name="Kalhor M.S."/>
            <person name="Jansen J."/>
            <person name="Van den Hoogen J."/>
            <person name="Gungor B."/>
            <person name="Hartog M."/>
            <person name="Hontelez J."/>
            <person name="Verver J."/>
            <person name="Yang W.-C."/>
            <person name="Schijlen E."/>
            <person name="Repin R."/>
            <person name="Schilthuizen M."/>
            <person name="Schranz E."/>
            <person name="Heidstra R."/>
            <person name="Miyata K."/>
            <person name="Fedorova E."/>
            <person name="Kohlen W."/>
            <person name="Bisseling T."/>
            <person name="Smit S."/>
            <person name="Geurts R."/>
        </authorList>
    </citation>
    <scope>NUCLEOTIDE SEQUENCE [LARGE SCALE GENOMIC DNA]</scope>
    <source>
        <strain evidence="4">cv. WU1-14</strain>
    </source>
</reference>
<protein>
    <submittedName>
        <fullName evidence="3">Uncharacterized protein</fullName>
    </submittedName>
</protein>
<dbReference type="OrthoDB" id="1750920at2759"/>
<organism evidence="3 4">
    <name type="scientific">Parasponia andersonii</name>
    <name type="common">Sponia andersonii</name>
    <dbReference type="NCBI Taxonomy" id="3476"/>
    <lineage>
        <taxon>Eukaryota</taxon>
        <taxon>Viridiplantae</taxon>
        <taxon>Streptophyta</taxon>
        <taxon>Embryophyta</taxon>
        <taxon>Tracheophyta</taxon>
        <taxon>Spermatophyta</taxon>
        <taxon>Magnoliopsida</taxon>
        <taxon>eudicotyledons</taxon>
        <taxon>Gunneridae</taxon>
        <taxon>Pentapetalae</taxon>
        <taxon>rosids</taxon>
        <taxon>fabids</taxon>
        <taxon>Rosales</taxon>
        <taxon>Cannabaceae</taxon>
        <taxon>Parasponia</taxon>
    </lineage>
</organism>
<evidence type="ECO:0000313" key="4">
    <source>
        <dbReference type="Proteomes" id="UP000237105"/>
    </source>
</evidence>
<gene>
    <name evidence="3" type="ORF">PanWU01x14_217620</name>
</gene>